<sequence length="83" mass="9151">MFRPLSTREFSFRHQRCYPPFLLVLCLDDWADSGLQTSGQTPGTNMASCISFPVSATVTVSVLTTKPLSPIICSVRTEILILS</sequence>
<organism evidence="1 2">
    <name type="scientific">Elysia crispata</name>
    <name type="common">lettuce slug</name>
    <dbReference type="NCBI Taxonomy" id="231223"/>
    <lineage>
        <taxon>Eukaryota</taxon>
        <taxon>Metazoa</taxon>
        <taxon>Spiralia</taxon>
        <taxon>Lophotrochozoa</taxon>
        <taxon>Mollusca</taxon>
        <taxon>Gastropoda</taxon>
        <taxon>Heterobranchia</taxon>
        <taxon>Euthyneura</taxon>
        <taxon>Panpulmonata</taxon>
        <taxon>Sacoglossa</taxon>
        <taxon>Placobranchoidea</taxon>
        <taxon>Plakobranchidae</taxon>
        <taxon>Elysia</taxon>
    </lineage>
</organism>
<protein>
    <submittedName>
        <fullName evidence="1">Uncharacterized protein</fullName>
    </submittedName>
</protein>
<proteinExistence type="predicted"/>
<keyword evidence="2" id="KW-1185">Reference proteome</keyword>
<accession>A0AAE1DAM9</accession>
<name>A0AAE1DAM9_9GAST</name>
<dbReference type="AlphaFoldDB" id="A0AAE1DAM9"/>
<dbReference type="Proteomes" id="UP001283361">
    <property type="component" value="Unassembled WGS sequence"/>
</dbReference>
<dbReference type="EMBL" id="JAWDGP010004628">
    <property type="protein sequence ID" value="KAK3762900.1"/>
    <property type="molecule type" value="Genomic_DNA"/>
</dbReference>
<comment type="caution">
    <text evidence="1">The sequence shown here is derived from an EMBL/GenBank/DDBJ whole genome shotgun (WGS) entry which is preliminary data.</text>
</comment>
<reference evidence="1" key="1">
    <citation type="journal article" date="2023" name="G3 (Bethesda)">
        <title>A reference genome for the long-term kleptoplast-retaining sea slug Elysia crispata morphotype clarki.</title>
        <authorList>
            <person name="Eastman K.E."/>
            <person name="Pendleton A.L."/>
            <person name="Shaikh M.A."/>
            <person name="Suttiyut T."/>
            <person name="Ogas R."/>
            <person name="Tomko P."/>
            <person name="Gavelis G."/>
            <person name="Widhalm J.R."/>
            <person name="Wisecaver J.H."/>
        </authorList>
    </citation>
    <scope>NUCLEOTIDE SEQUENCE</scope>
    <source>
        <strain evidence="1">ECLA1</strain>
    </source>
</reference>
<evidence type="ECO:0000313" key="1">
    <source>
        <dbReference type="EMBL" id="KAK3762900.1"/>
    </source>
</evidence>
<gene>
    <name evidence="1" type="ORF">RRG08_051053</name>
</gene>
<evidence type="ECO:0000313" key="2">
    <source>
        <dbReference type="Proteomes" id="UP001283361"/>
    </source>
</evidence>